<reference evidence="2" key="1">
    <citation type="journal article" date="2019" name="Int. J. Syst. Evol. Microbiol.">
        <title>The Global Catalogue of Microorganisms (GCM) 10K type strain sequencing project: providing services to taxonomists for standard genome sequencing and annotation.</title>
        <authorList>
            <consortium name="The Broad Institute Genomics Platform"/>
            <consortium name="The Broad Institute Genome Sequencing Center for Infectious Disease"/>
            <person name="Wu L."/>
            <person name="Ma J."/>
        </authorList>
    </citation>
    <scope>NUCLEOTIDE SEQUENCE [LARGE SCALE GENOMIC DNA]</scope>
    <source>
        <strain evidence="2">JCM 18715</strain>
    </source>
</reference>
<proteinExistence type="predicted"/>
<evidence type="ECO:0000313" key="1">
    <source>
        <dbReference type="EMBL" id="GAA5168133.1"/>
    </source>
</evidence>
<organism evidence="1 2">
    <name type="scientific">Viridibacterium curvum</name>
    <dbReference type="NCBI Taxonomy" id="1101404"/>
    <lineage>
        <taxon>Bacteria</taxon>
        <taxon>Pseudomonadati</taxon>
        <taxon>Pseudomonadota</taxon>
        <taxon>Betaproteobacteria</taxon>
        <taxon>Rhodocyclales</taxon>
        <taxon>Rhodocyclaceae</taxon>
        <taxon>Viridibacterium</taxon>
    </lineage>
</organism>
<dbReference type="Proteomes" id="UP001500547">
    <property type="component" value="Unassembled WGS sequence"/>
</dbReference>
<comment type="caution">
    <text evidence="1">The sequence shown here is derived from an EMBL/GenBank/DDBJ whole genome shotgun (WGS) entry which is preliminary data.</text>
</comment>
<protein>
    <submittedName>
        <fullName evidence="1">Uncharacterized protein</fullName>
    </submittedName>
</protein>
<gene>
    <name evidence="1" type="ORF">GCM10025770_27690</name>
</gene>
<evidence type="ECO:0000313" key="2">
    <source>
        <dbReference type="Proteomes" id="UP001500547"/>
    </source>
</evidence>
<accession>A0ABP9QVR2</accession>
<keyword evidence="2" id="KW-1185">Reference proteome</keyword>
<name>A0ABP9QVR2_9RHOO</name>
<dbReference type="EMBL" id="BAABLD010000010">
    <property type="protein sequence ID" value="GAA5168133.1"/>
    <property type="molecule type" value="Genomic_DNA"/>
</dbReference>
<sequence>MTGPAHTKFLIDRIVPTADGQDFEIYLHVRSGWLVNFLDGGRVFGSSKSKETPDSTQNNTAEDVQYKLMQSELKNYGYRRSGTSWGALFVPYKYQLSDHSFAANPSTLAYVGYSVDWFSTQRTSIVIGGGVGAITNNTGDSGTRAVWSMATGFTSTLGAEDSQFKIAYLIGYDWGAGTVTGRKNKPWIAISMGI</sequence>